<evidence type="ECO:0000256" key="1">
    <source>
        <dbReference type="SAM" id="MobiDB-lite"/>
    </source>
</evidence>
<dbReference type="EMBL" id="JAIWYP010000007">
    <property type="protein sequence ID" value="KAH3799586.1"/>
    <property type="molecule type" value="Genomic_DNA"/>
</dbReference>
<dbReference type="Proteomes" id="UP000828390">
    <property type="component" value="Unassembled WGS sequence"/>
</dbReference>
<name>A0A9D4FMQ9_DREPO</name>
<feature type="region of interest" description="Disordered" evidence="1">
    <location>
        <begin position="1"/>
        <end position="23"/>
    </location>
</feature>
<reference evidence="2" key="2">
    <citation type="submission" date="2020-11" db="EMBL/GenBank/DDBJ databases">
        <authorList>
            <person name="McCartney M.A."/>
            <person name="Auch B."/>
            <person name="Kono T."/>
            <person name="Mallez S."/>
            <person name="Becker A."/>
            <person name="Gohl D.M."/>
            <person name="Silverstein K.A.T."/>
            <person name="Koren S."/>
            <person name="Bechman K.B."/>
            <person name="Herman A."/>
            <person name="Abrahante J.E."/>
            <person name="Garbe J."/>
        </authorList>
    </citation>
    <scope>NUCLEOTIDE SEQUENCE</scope>
    <source>
        <strain evidence="2">Duluth1</strain>
        <tissue evidence="2">Whole animal</tissue>
    </source>
</reference>
<gene>
    <name evidence="2" type="ORF">DPMN_153197</name>
</gene>
<protein>
    <submittedName>
        <fullName evidence="2">Uncharacterized protein</fullName>
    </submittedName>
</protein>
<evidence type="ECO:0000313" key="3">
    <source>
        <dbReference type="Proteomes" id="UP000828390"/>
    </source>
</evidence>
<reference evidence="2" key="1">
    <citation type="journal article" date="2019" name="bioRxiv">
        <title>The Genome of the Zebra Mussel, Dreissena polymorpha: A Resource for Invasive Species Research.</title>
        <authorList>
            <person name="McCartney M.A."/>
            <person name="Auch B."/>
            <person name="Kono T."/>
            <person name="Mallez S."/>
            <person name="Zhang Y."/>
            <person name="Obille A."/>
            <person name="Becker A."/>
            <person name="Abrahante J.E."/>
            <person name="Garbe J."/>
            <person name="Badalamenti J.P."/>
            <person name="Herman A."/>
            <person name="Mangelson H."/>
            <person name="Liachko I."/>
            <person name="Sullivan S."/>
            <person name="Sone E.D."/>
            <person name="Koren S."/>
            <person name="Silverstein K.A.T."/>
            <person name="Beckman K.B."/>
            <person name="Gohl D.M."/>
        </authorList>
    </citation>
    <scope>NUCLEOTIDE SEQUENCE</scope>
    <source>
        <strain evidence="2">Duluth1</strain>
        <tissue evidence="2">Whole animal</tissue>
    </source>
</reference>
<keyword evidence="3" id="KW-1185">Reference proteome</keyword>
<evidence type="ECO:0000313" key="2">
    <source>
        <dbReference type="EMBL" id="KAH3799586.1"/>
    </source>
</evidence>
<organism evidence="2 3">
    <name type="scientific">Dreissena polymorpha</name>
    <name type="common">Zebra mussel</name>
    <name type="synonym">Mytilus polymorpha</name>
    <dbReference type="NCBI Taxonomy" id="45954"/>
    <lineage>
        <taxon>Eukaryota</taxon>
        <taxon>Metazoa</taxon>
        <taxon>Spiralia</taxon>
        <taxon>Lophotrochozoa</taxon>
        <taxon>Mollusca</taxon>
        <taxon>Bivalvia</taxon>
        <taxon>Autobranchia</taxon>
        <taxon>Heteroconchia</taxon>
        <taxon>Euheterodonta</taxon>
        <taxon>Imparidentia</taxon>
        <taxon>Neoheterodontei</taxon>
        <taxon>Myida</taxon>
        <taxon>Dreissenoidea</taxon>
        <taxon>Dreissenidae</taxon>
        <taxon>Dreissena</taxon>
    </lineage>
</organism>
<proteinExistence type="predicted"/>
<accession>A0A9D4FMQ9</accession>
<sequence length="58" mass="6148">MPIQGPLSDEHELSPGNEADQPSTAYRAELVSTGTGSESDAAYLAHYALFLLCVGIPR</sequence>
<dbReference type="AlphaFoldDB" id="A0A9D4FMQ9"/>
<comment type="caution">
    <text evidence="2">The sequence shown here is derived from an EMBL/GenBank/DDBJ whole genome shotgun (WGS) entry which is preliminary data.</text>
</comment>